<sequence>MNLRMAWRGTLPDGTIEDNCSTLSLRTLNQSRTVVLNCLRGWFASRKSGMRMCGTSTSLLHAMEDQQDRLFESRHGLARERCLTEQLRTIVLLCGRCVQLCLRLRYSVGDIFMMR</sequence>
<organism evidence="1 2">
    <name type="scientific">Rhodopirellula baltica (strain DSM 10527 / NCIMB 13988 / SH1)</name>
    <dbReference type="NCBI Taxonomy" id="243090"/>
    <lineage>
        <taxon>Bacteria</taxon>
        <taxon>Pseudomonadati</taxon>
        <taxon>Planctomycetota</taxon>
        <taxon>Planctomycetia</taxon>
        <taxon>Pirellulales</taxon>
        <taxon>Pirellulaceae</taxon>
        <taxon>Rhodopirellula</taxon>
    </lineage>
</organism>
<protein>
    <submittedName>
        <fullName evidence="1">Uncharacterized protein</fullName>
    </submittedName>
</protein>
<reference evidence="1 2" key="1">
    <citation type="journal article" date="2003" name="Proc. Natl. Acad. Sci. U.S.A.">
        <title>Complete genome sequence of the marine planctomycete Pirellula sp. strain 1.</title>
        <authorList>
            <person name="Gloeckner F.O."/>
            <person name="Kube M."/>
            <person name="Bauer M."/>
            <person name="Teeling H."/>
            <person name="Lombardot T."/>
            <person name="Ludwig W."/>
            <person name="Gade D."/>
            <person name="Beck A."/>
            <person name="Borzym K."/>
            <person name="Heitmann K."/>
            <person name="Rabus R."/>
            <person name="Schlesner H."/>
            <person name="Amann R."/>
            <person name="Reinhardt R."/>
        </authorList>
    </citation>
    <scope>NUCLEOTIDE SEQUENCE [LARGE SCALE GENOMIC DNA]</scope>
    <source>
        <strain evidence="2">DSM 10527 / NCIMB 13988 / SH1</strain>
    </source>
</reference>
<dbReference type="STRING" id="243090.RB9878"/>
<dbReference type="EnsemblBacteria" id="CAD76507">
    <property type="protein sequence ID" value="CAD76507"/>
    <property type="gene ID" value="RB9878"/>
</dbReference>
<name>Q7UKX3_RHOBA</name>
<evidence type="ECO:0000313" key="1">
    <source>
        <dbReference type="EMBL" id="CAD76507.1"/>
    </source>
</evidence>
<dbReference type="EMBL" id="BX294150">
    <property type="protein sequence ID" value="CAD76507.1"/>
    <property type="molecule type" value="Genomic_DNA"/>
</dbReference>
<dbReference type="InParanoid" id="Q7UKX3"/>
<accession>Q7UKX3</accession>
<proteinExistence type="predicted"/>
<gene>
    <name evidence="1" type="ordered locus">RB9878</name>
</gene>
<dbReference type="HOGENOM" id="CLU_2107067_0_0_0"/>
<dbReference type="KEGG" id="rba:RB9878"/>
<dbReference type="AlphaFoldDB" id="Q7UKX3"/>
<evidence type="ECO:0000313" key="2">
    <source>
        <dbReference type="Proteomes" id="UP000001025"/>
    </source>
</evidence>
<keyword evidence="2" id="KW-1185">Reference proteome</keyword>
<dbReference type="Proteomes" id="UP000001025">
    <property type="component" value="Chromosome"/>
</dbReference>